<keyword evidence="3" id="KW-1185">Reference proteome</keyword>
<dbReference type="Proteomes" id="UP000319817">
    <property type="component" value="Chromosome"/>
</dbReference>
<organism evidence="2 3">
    <name type="scientific">Stieleria marina</name>
    <dbReference type="NCBI Taxonomy" id="1930275"/>
    <lineage>
        <taxon>Bacteria</taxon>
        <taxon>Pseudomonadati</taxon>
        <taxon>Planctomycetota</taxon>
        <taxon>Planctomycetia</taxon>
        <taxon>Pirellulales</taxon>
        <taxon>Pirellulaceae</taxon>
        <taxon>Stieleria</taxon>
    </lineage>
</organism>
<accession>A0A517P1Z6</accession>
<proteinExistence type="predicted"/>
<gene>
    <name evidence="2" type="ORF">K239x_54240</name>
</gene>
<dbReference type="Pfam" id="PF10544">
    <property type="entry name" value="T5orf172"/>
    <property type="match status" value="1"/>
</dbReference>
<dbReference type="InterPro" id="IPR018306">
    <property type="entry name" value="Phage_T5_Orf172_DNA-bd"/>
</dbReference>
<dbReference type="AlphaFoldDB" id="A0A517P1Z6"/>
<evidence type="ECO:0000313" key="3">
    <source>
        <dbReference type="Proteomes" id="UP000319817"/>
    </source>
</evidence>
<name>A0A517P1Z6_9BACT</name>
<dbReference type="EMBL" id="CP036526">
    <property type="protein sequence ID" value="QDT13406.1"/>
    <property type="molecule type" value="Genomic_DNA"/>
</dbReference>
<sequence length="439" mass="49301">MHANWHRISEKWPTYGIDQQDEFLIDASTCRFAGDGKHEIAVYSFGRFTRRATIDPAATYPLCFRFGIHFPSFMSDEEPAIGHLRTRFSADPTGLVEPVQLLAVLSTSNGPFVWREVHRALANRSQPVLVGTEDDHEVWYDSQIAEVMDAFQIIEEGPTPRFVPTSPPASASVSISLNDLPSDPFPGYEIEHEHVSPMRQGKWAYEMKKHLRAGGTGAQPCRERIILREDLRRVDSSLFKGQIGWTVPETGFSIKPGRTSLQVAVEFDSGFSLDIDIYWIDFIREELADELSSKIVESFRDTPFDPNPDAAAKWMLDLPFFKETDCRIVGHGLDEVYAYTYRAAVEQSAAGEHRGYPMKVGYTGGLDGAVQRVASQFPSAIAHDAHIQFIGRCDNGRAIEGKIHKTLKKRGGRVEGSPGKEWFWTTADEVAELFEEASR</sequence>
<reference evidence="2 3" key="1">
    <citation type="submission" date="2019-02" db="EMBL/GenBank/DDBJ databases">
        <title>Deep-cultivation of Planctomycetes and their phenomic and genomic characterization uncovers novel biology.</title>
        <authorList>
            <person name="Wiegand S."/>
            <person name="Jogler M."/>
            <person name="Boedeker C."/>
            <person name="Pinto D."/>
            <person name="Vollmers J."/>
            <person name="Rivas-Marin E."/>
            <person name="Kohn T."/>
            <person name="Peeters S.H."/>
            <person name="Heuer A."/>
            <person name="Rast P."/>
            <person name="Oberbeckmann S."/>
            <person name="Bunk B."/>
            <person name="Jeske O."/>
            <person name="Meyerdierks A."/>
            <person name="Storesund J.E."/>
            <person name="Kallscheuer N."/>
            <person name="Luecker S."/>
            <person name="Lage O.M."/>
            <person name="Pohl T."/>
            <person name="Merkel B.J."/>
            <person name="Hornburger P."/>
            <person name="Mueller R.-W."/>
            <person name="Bruemmer F."/>
            <person name="Labrenz M."/>
            <person name="Spormann A.M."/>
            <person name="Op den Camp H."/>
            <person name="Overmann J."/>
            <person name="Amann R."/>
            <person name="Jetten M.S.M."/>
            <person name="Mascher T."/>
            <person name="Medema M.H."/>
            <person name="Devos D.P."/>
            <person name="Kaster A.-K."/>
            <person name="Ovreas L."/>
            <person name="Rohde M."/>
            <person name="Galperin M.Y."/>
            <person name="Jogler C."/>
        </authorList>
    </citation>
    <scope>NUCLEOTIDE SEQUENCE [LARGE SCALE GENOMIC DNA]</scope>
    <source>
        <strain evidence="2 3">K23_9</strain>
    </source>
</reference>
<dbReference type="SMART" id="SM00974">
    <property type="entry name" value="T5orf172"/>
    <property type="match status" value="1"/>
</dbReference>
<feature type="domain" description="Bacteriophage T5 Orf172 DNA-binding" evidence="1">
    <location>
        <begin position="352"/>
        <end position="437"/>
    </location>
</feature>
<protein>
    <recommendedName>
        <fullName evidence="1">Bacteriophage T5 Orf172 DNA-binding domain-containing protein</fullName>
    </recommendedName>
</protein>
<evidence type="ECO:0000259" key="1">
    <source>
        <dbReference type="SMART" id="SM00974"/>
    </source>
</evidence>
<evidence type="ECO:0000313" key="2">
    <source>
        <dbReference type="EMBL" id="QDT13406.1"/>
    </source>
</evidence>